<protein>
    <submittedName>
        <fullName evidence="3">Lysozyme inhibitor LprI family protein</fullName>
    </submittedName>
</protein>
<dbReference type="EMBL" id="CP157981">
    <property type="protein sequence ID" value="XBU16908.1"/>
    <property type="molecule type" value="Genomic_DNA"/>
</dbReference>
<accession>A0AAU7T116</accession>
<sequence>MRLAISVMLSLTAFWSNSVLAQGYSDEYNKCLNTSYGEIETVKKCVDKELKNQEKLLNKAYKGYINKNVVNQSSIEQRHKLWLNRVEQKCYLKVTSAYMAVKQSKCVLEMTIERTYYYQTK</sequence>
<keyword evidence="1" id="KW-0732">Signal</keyword>
<dbReference type="Gene3D" id="1.20.1270.180">
    <property type="match status" value="1"/>
</dbReference>
<reference evidence="3" key="1">
    <citation type="submission" date="2024-06" db="EMBL/GenBank/DDBJ databases">
        <authorList>
            <person name="Song Z."/>
        </authorList>
    </citation>
    <scope>NUCLEOTIDE SEQUENCE</scope>
    <source>
        <strain evidence="3">A1-4-2</strain>
    </source>
</reference>
<proteinExistence type="predicted"/>
<feature type="domain" description="Lysozyme inhibitor LprI-like N-terminal" evidence="2">
    <location>
        <begin position="33"/>
        <end position="116"/>
    </location>
</feature>
<dbReference type="RefSeq" id="WP_349929617.1">
    <property type="nucleotide sequence ID" value="NZ_CP157981.1"/>
</dbReference>
<evidence type="ECO:0000259" key="2">
    <source>
        <dbReference type="Pfam" id="PF07007"/>
    </source>
</evidence>
<organism evidence="3">
    <name type="scientific">Acinetobacter sp. A1-4-2</name>
    <dbReference type="NCBI Taxonomy" id="3156489"/>
    <lineage>
        <taxon>Bacteria</taxon>
        <taxon>Pseudomonadati</taxon>
        <taxon>Pseudomonadota</taxon>
        <taxon>Gammaproteobacteria</taxon>
        <taxon>Moraxellales</taxon>
        <taxon>Moraxellaceae</taxon>
        <taxon>Acinetobacter</taxon>
    </lineage>
</organism>
<feature type="signal peptide" evidence="1">
    <location>
        <begin position="1"/>
        <end position="21"/>
    </location>
</feature>
<dbReference type="Pfam" id="PF07007">
    <property type="entry name" value="LprI"/>
    <property type="match status" value="1"/>
</dbReference>
<evidence type="ECO:0000313" key="3">
    <source>
        <dbReference type="EMBL" id="XBU16908.1"/>
    </source>
</evidence>
<name>A0AAU7T116_9GAMM</name>
<feature type="chain" id="PRO_5043772921" evidence="1">
    <location>
        <begin position="22"/>
        <end position="121"/>
    </location>
</feature>
<evidence type="ECO:0000256" key="1">
    <source>
        <dbReference type="SAM" id="SignalP"/>
    </source>
</evidence>
<dbReference type="InterPro" id="IPR009739">
    <property type="entry name" value="LprI-like_N"/>
</dbReference>
<dbReference type="AlphaFoldDB" id="A0AAU7T116"/>
<gene>
    <name evidence="3" type="ORF">ABJ384_07060</name>
</gene>